<comment type="caution">
    <text evidence="2">The sequence shown here is derived from an EMBL/GenBank/DDBJ whole genome shotgun (WGS) entry which is preliminary data.</text>
</comment>
<dbReference type="AlphaFoldDB" id="A0A4Y3UR65"/>
<feature type="signal peptide" evidence="1">
    <location>
        <begin position="1"/>
        <end position="21"/>
    </location>
</feature>
<gene>
    <name evidence="2" type="ORF">FHX68_1157</name>
</gene>
<evidence type="ECO:0000313" key="3">
    <source>
        <dbReference type="Proteomes" id="UP000319804"/>
    </source>
</evidence>
<keyword evidence="3" id="KW-1185">Reference proteome</keyword>
<keyword evidence="1" id="KW-0732">Signal</keyword>
<dbReference type="Proteomes" id="UP000319804">
    <property type="component" value="Unassembled WGS sequence"/>
</dbReference>
<protein>
    <recommendedName>
        <fullName evidence="4">GerMN domain-containing protein</fullName>
    </recommendedName>
</protein>
<evidence type="ECO:0000256" key="1">
    <source>
        <dbReference type="SAM" id="SignalP"/>
    </source>
</evidence>
<sequence length="160" mass="16351">MVALRSSARLTAALVAAALLAAPLAGCGASDGPDSSPTSSQEGTAMDLQTVYDAVIASDPRVEDPLGTVSYSGAAKTLSLSVLISGDEPMSTETLTAILVAVRDTTPDDIETVGLVAREAAHEERIVDLRSAIAGLPEDTTPLWDGGLTMSRVDLDKLGA</sequence>
<evidence type="ECO:0000313" key="2">
    <source>
        <dbReference type="EMBL" id="TQN01020.1"/>
    </source>
</evidence>
<reference evidence="2 3" key="1">
    <citation type="submission" date="2019-06" db="EMBL/GenBank/DDBJ databases">
        <title>Sequencing the genomes of 1000 actinobacteria strains.</title>
        <authorList>
            <person name="Klenk H.-P."/>
        </authorList>
    </citation>
    <scope>NUCLEOTIDE SEQUENCE [LARGE SCALE GENOMIC DNA]</scope>
    <source>
        <strain evidence="2 3">DSM 20427</strain>
    </source>
</reference>
<feature type="chain" id="PRO_5039544609" description="GerMN domain-containing protein" evidence="1">
    <location>
        <begin position="22"/>
        <end position="160"/>
    </location>
</feature>
<accession>A0A4Y3UR65</accession>
<organism evidence="2 3">
    <name type="scientific">Microbacterium lacticum</name>
    <dbReference type="NCBI Taxonomy" id="33885"/>
    <lineage>
        <taxon>Bacteria</taxon>
        <taxon>Bacillati</taxon>
        <taxon>Actinomycetota</taxon>
        <taxon>Actinomycetes</taxon>
        <taxon>Micrococcales</taxon>
        <taxon>Microbacteriaceae</taxon>
        <taxon>Microbacterium</taxon>
    </lineage>
</organism>
<dbReference type="OrthoDB" id="5082202at2"/>
<dbReference type="EMBL" id="VFPS01000001">
    <property type="protein sequence ID" value="TQN01020.1"/>
    <property type="molecule type" value="Genomic_DNA"/>
</dbReference>
<name>A0A4Y3UR65_9MICO</name>
<proteinExistence type="predicted"/>
<evidence type="ECO:0008006" key="4">
    <source>
        <dbReference type="Google" id="ProtNLM"/>
    </source>
</evidence>
<dbReference type="RefSeq" id="WP_141381169.1">
    <property type="nucleotide sequence ID" value="NZ_BJNA01000052.1"/>
</dbReference>